<evidence type="ECO:0000313" key="2">
    <source>
        <dbReference type="EMBL" id="GHH49511.1"/>
    </source>
</evidence>
<dbReference type="AlphaFoldDB" id="A0A919KGT7"/>
<protein>
    <recommendedName>
        <fullName evidence="1">Methyltransferase domain-containing protein</fullName>
    </recommendedName>
</protein>
<proteinExistence type="predicted"/>
<evidence type="ECO:0000259" key="1">
    <source>
        <dbReference type="Pfam" id="PF13649"/>
    </source>
</evidence>
<dbReference type="EMBL" id="BNBA01000005">
    <property type="protein sequence ID" value="GHH49511.1"/>
    <property type="molecule type" value="Genomic_DNA"/>
</dbReference>
<comment type="caution">
    <text evidence="2">The sequence shown here is derived from an EMBL/GenBank/DDBJ whole genome shotgun (WGS) entry which is preliminary data.</text>
</comment>
<dbReference type="CDD" id="cd02440">
    <property type="entry name" value="AdoMet_MTases"/>
    <property type="match status" value="1"/>
</dbReference>
<dbReference type="PANTHER" id="PTHR42912">
    <property type="entry name" value="METHYLTRANSFERASE"/>
    <property type="match status" value="1"/>
</dbReference>
<reference evidence="2" key="2">
    <citation type="submission" date="2020-09" db="EMBL/GenBank/DDBJ databases">
        <authorList>
            <person name="Sun Q."/>
            <person name="Ohkuma M."/>
        </authorList>
    </citation>
    <scope>NUCLEOTIDE SEQUENCE</scope>
    <source>
        <strain evidence="2">JCM 13306</strain>
    </source>
</reference>
<dbReference type="Proteomes" id="UP000623958">
    <property type="component" value="Unassembled WGS sequence"/>
</dbReference>
<feature type="domain" description="Methyltransferase" evidence="1">
    <location>
        <begin position="43"/>
        <end position="143"/>
    </location>
</feature>
<accession>A0A919KGT7</accession>
<dbReference type="InterPro" id="IPR050508">
    <property type="entry name" value="Methyltransf_Superfamily"/>
</dbReference>
<sequence>MPSMYDIYARHADRYDELVSREDWQGNLGRYLLGTFDFEGKRVLEFGTGTGRVTALYAGLAAQVVCFDRSAHMLERARRRLRAHEHKLAFRLLDNADIATLAEQADVVIEGWSFGHRALDMDDPAAAADELVEACLAQLRPGGTLVLIETLGSNVDAPAAPLPGLETFYRALERRHGLRRDVVATDYRFDSPADAARAFGFFFGEDAAAGIEQRHDGVIPEYTGVWSRRK</sequence>
<dbReference type="Gene3D" id="3.40.50.150">
    <property type="entry name" value="Vaccinia Virus protein VP39"/>
    <property type="match status" value="1"/>
</dbReference>
<dbReference type="SUPFAM" id="SSF53335">
    <property type="entry name" value="S-adenosyl-L-methionine-dependent methyltransferases"/>
    <property type="match status" value="1"/>
</dbReference>
<organism evidence="2 3">
    <name type="scientific">Xanthomonas boreopolis</name>
    <dbReference type="NCBI Taxonomy" id="86183"/>
    <lineage>
        <taxon>Bacteria</taxon>
        <taxon>Pseudomonadati</taxon>
        <taxon>Pseudomonadota</taxon>
        <taxon>Gammaproteobacteria</taxon>
        <taxon>Lysobacterales</taxon>
        <taxon>Lysobacteraceae</taxon>
        <taxon>Xanthomonas</taxon>
    </lineage>
</organism>
<name>A0A919KGT7_9XANT</name>
<dbReference type="RefSeq" id="WP_434027433.1">
    <property type="nucleotide sequence ID" value="NZ_BNBA01000005.1"/>
</dbReference>
<gene>
    <name evidence="2" type="ORF">GCM10009090_09050</name>
</gene>
<evidence type="ECO:0000313" key="3">
    <source>
        <dbReference type="Proteomes" id="UP000623958"/>
    </source>
</evidence>
<reference evidence="2" key="1">
    <citation type="journal article" date="2014" name="Int. J. Syst. Evol. Microbiol.">
        <title>Complete genome sequence of Corynebacterium casei LMG S-19264T (=DSM 44701T), isolated from a smear-ripened cheese.</title>
        <authorList>
            <consortium name="US DOE Joint Genome Institute (JGI-PGF)"/>
            <person name="Walter F."/>
            <person name="Albersmeier A."/>
            <person name="Kalinowski J."/>
            <person name="Ruckert C."/>
        </authorList>
    </citation>
    <scope>NUCLEOTIDE SEQUENCE</scope>
    <source>
        <strain evidence="2">JCM 13306</strain>
    </source>
</reference>
<dbReference type="GO" id="GO:0008168">
    <property type="term" value="F:methyltransferase activity"/>
    <property type="evidence" value="ECO:0007669"/>
    <property type="project" value="TreeGrafter"/>
</dbReference>
<dbReference type="Pfam" id="PF13649">
    <property type="entry name" value="Methyltransf_25"/>
    <property type="match status" value="1"/>
</dbReference>
<dbReference type="InterPro" id="IPR029063">
    <property type="entry name" value="SAM-dependent_MTases_sf"/>
</dbReference>
<keyword evidence="3" id="KW-1185">Reference proteome</keyword>
<dbReference type="InterPro" id="IPR041698">
    <property type="entry name" value="Methyltransf_25"/>
</dbReference>